<keyword evidence="4" id="KW-1185">Reference proteome</keyword>
<keyword evidence="1" id="KW-0472">Membrane</keyword>
<keyword evidence="1" id="KW-0812">Transmembrane</keyword>
<feature type="transmembrane region" description="Helical" evidence="1">
    <location>
        <begin position="239"/>
        <end position="258"/>
    </location>
</feature>
<dbReference type="EMBL" id="CP051774">
    <property type="protein sequence ID" value="QJE95334.1"/>
    <property type="molecule type" value="Genomic_DNA"/>
</dbReference>
<gene>
    <name evidence="3" type="ORF">HHL09_05920</name>
</gene>
<evidence type="ECO:0000313" key="3">
    <source>
        <dbReference type="EMBL" id="QJE95334.1"/>
    </source>
</evidence>
<evidence type="ECO:0000256" key="1">
    <source>
        <dbReference type="SAM" id="Phobius"/>
    </source>
</evidence>
<dbReference type="KEGG" id="luo:HHL09_05920"/>
<accession>A0A858RFJ1</accession>
<dbReference type="RefSeq" id="WP_169453648.1">
    <property type="nucleotide sequence ID" value="NZ_CP051774.1"/>
</dbReference>
<name>A0A858RFJ1_9BACT</name>
<dbReference type="PANTHER" id="PTHR31061">
    <property type="entry name" value="LD22376P"/>
    <property type="match status" value="1"/>
</dbReference>
<feature type="transmembrane region" description="Helical" evidence="1">
    <location>
        <begin position="125"/>
        <end position="146"/>
    </location>
</feature>
<sequence length="370" mass="40648">MTASGNPAPRLRSLDALRGFDMLWIVGLAELVHALAKVLGYGWLFSLSFQLEHPPWEGLRAYDLIFPLFMFASGMSVPYALSPKLERGETRSKLLLGVWRRALLLVLLGIIYNGGLQLDFGKQRFASVLGQIGLAYGIAASIFLFTRTWKARAICCGLILAGIAALQLLFPVPGHGAGVLTPDGIVNAWLDRMLLPGRLHGVVFDPEGILCAISASALTLGGVIAGDFVKSWAEPSHTAASRLLLAGAAMLLGGWLCWKAGYPPIKSAWTTTFNLLAGGICTWIFVVFYLLVDFRPQSNWSFPLQVVGMNPLTIYMAEKVIPFPDISEFFFGGIARLSGIWGEVVIILGIILIEWILLWFLWKKRVFLRV</sequence>
<dbReference type="Proteomes" id="UP000501812">
    <property type="component" value="Chromosome"/>
</dbReference>
<feature type="transmembrane region" description="Helical" evidence="1">
    <location>
        <begin position="153"/>
        <end position="170"/>
    </location>
</feature>
<organism evidence="3 4">
    <name type="scientific">Luteolibacter luteus</name>
    <dbReference type="NCBI Taxonomy" id="2728835"/>
    <lineage>
        <taxon>Bacteria</taxon>
        <taxon>Pseudomonadati</taxon>
        <taxon>Verrucomicrobiota</taxon>
        <taxon>Verrucomicrobiia</taxon>
        <taxon>Verrucomicrobiales</taxon>
        <taxon>Verrucomicrobiaceae</taxon>
        <taxon>Luteolibacter</taxon>
    </lineage>
</organism>
<feature type="transmembrane region" description="Helical" evidence="1">
    <location>
        <begin position="21"/>
        <end position="44"/>
    </location>
</feature>
<keyword evidence="1" id="KW-1133">Transmembrane helix</keyword>
<dbReference type="PANTHER" id="PTHR31061:SF24">
    <property type="entry name" value="LD22376P"/>
    <property type="match status" value="1"/>
</dbReference>
<evidence type="ECO:0000259" key="2">
    <source>
        <dbReference type="Pfam" id="PF16401"/>
    </source>
</evidence>
<feature type="transmembrane region" description="Helical" evidence="1">
    <location>
        <begin position="340"/>
        <end position="362"/>
    </location>
</feature>
<dbReference type="InterPro" id="IPR032176">
    <property type="entry name" value="DUF5009"/>
</dbReference>
<proteinExistence type="predicted"/>
<dbReference type="Pfam" id="PF16401">
    <property type="entry name" value="DUF5009"/>
    <property type="match status" value="1"/>
</dbReference>
<feature type="transmembrane region" description="Helical" evidence="1">
    <location>
        <begin position="94"/>
        <end position="113"/>
    </location>
</feature>
<reference evidence="3 4" key="1">
    <citation type="submission" date="2020-04" db="EMBL/GenBank/DDBJ databases">
        <title>Luteolibacter sp. G-1-1-1 isolated from soil.</title>
        <authorList>
            <person name="Dahal R.H."/>
        </authorList>
    </citation>
    <scope>NUCLEOTIDE SEQUENCE [LARGE SCALE GENOMIC DNA]</scope>
    <source>
        <strain evidence="3 4">G-1-1-1</strain>
    </source>
</reference>
<dbReference type="AlphaFoldDB" id="A0A858RFJ1"/>
<feature type="transmembrane region" description="Helical" evidence="1">
    <location>
        <begin position="64"/>
        <end position="82"/>
    </location>
</feature>
<feature type="transmembrane region" description="Helical" evidence="1">
    <location>
        <begin position="270"/>
        <end position="292"/>
    </location>
</feature>
<evidence type="ECO:0000313" key="4">
    <source>
        <dbReference type="Proteomes" id="UP000501812"/>
    </source>
</evidence>
<protein>
    <submittedName>
        <fullName evidence="3">DUF5009 domain-containing protein</fullName>
    </submittedName>
</protein>
<feature type="domain" description="DUF5009" evidence="2">
    <location>
        <begin position="12"/>
        <end position="110"/>
    </location>
</feature>